<feature type="region of interest" description="Disordered" evidence="17">
    <location>
        <begin position="109"/>
        <end position="138"/>
    </location>
</feature>
<dbReference type="CDD" id="cd19497">
    <property type="entry name" value="RecA-like_ClpX"/>
    <property type="match status" value="1"/>
</dbReference>
<evidence type="ECO:0000256" key="15">
    <source>
        <dbReference type="ARBA" id="ARBA00055633"/>
    </source>
</evidence>
<evidence type="ECO:0000256" key="13">
    <source>
        <dbReference type="ARBA" id="ARBA00023136"/>
    </source>
</evidence>
<dbReference type="GO" id="GO:0009523">
    <property type="term" value="C:photosystem II"/>
    <property type="evidence" value="ECO:0007669"/>
    <property type="project" value="UniProtKB-KW"/>
</dbReference>
<keyword evidence="7" id="KW-0378">Hydrolase</keyword>
<dbReference type="GO" id="GO:0005524">
    <property type="term" value="F:ATP binding"/>
    <property type="evidence" value="ECO:0007669"/>
    <property type="project" value="UniProtKB-KW"/>
</dbReference>
<evidence type="ECO:0000256" key="9">
    <source>
        <dbReference type="ARBA" id="ARBA00022946"/>
    </source>
</evidence>
<evidence type="ECO:0000256" key="17">
    <source>
        <dbReference type="SAM" id="MobiDB-lite"/>
    </source>
</evidence>
<comment type="caution">
    <text evidence="20">The sequence shown here is derived from an EMBL/GenBank/DDBJ whole genome shotgun (WGS) entry which is preliminary data.</text>
</comment>
<dbReference type="NCBIfam" id="TIGR00382">
    <property type="entry name" value="clpX"/>
    <property type="match status" value="1"/>
</dbReference>
<dbReference type="AlphaFoldDB" id="A0A9Q1MKA6"/>
<dbReference type="InterPro" id="IPR019489">
    <property type="entry name" value="Clp_ATPase_C"/>
</dbReference>
<dbReference type="SMART" id="SM01086">
    <property type="entry name" value="ClpB_D2-small"/>
    <property type="match status" value="1"/>
</dbReference>
<dbReference type="GO" id="GO:0009535">
    <property type="term" value="C:chloroplast thylakoid membrane"/>
    <property type="evidence" value="ECO:0007669"/>
    <property type="project" value="UniProtKB-SubCell"/>
</dbReference>
<feature type="domain" description="AAA+ ATPase" evidence="18">
    <location>
        <begin position="338"/>
        <end position="500"/>
    </location>
</feature>
<keyword evidence="6" id="KW-0547">Nucleotide-binding</keyword>
<evidence type="ECO:0000256" key="16">
    <source>
        <dbReference type="ARBA" id="ARBA00061242"/>
    </source>
</evidence>
<dbReference type="InterPro" id="IPR003959">
    <property type="entry name" value="ATPase_AAA_core"/>
</dbReference>
<organism evidence="20 21">
    <name type="scientific">Anisodus acutangulus</name>
    <dbReference type="NCBI Taxonomy" id="402998"/>
    <lineage>
        <taxon>Eukaryota</taxon>
        <taxon>Viridiplantae</taxon>
        <taxon>Streptophyta</taxon>
        <taxon>Embryophyta</taxon>
        <taxon>Tracheophyta</taxon>
        <taxon>Spermatophyta</taxon>
        <taxon>Magnoliopsida</taxon>
        <taxon>eudicotyledons</taxon>
        <taxon>Gunneridae</taxon>
        <taxon>Pentapetalae</taxon>
        <taxon>asterids</taxon>
        <taxon>lamiids</taxon>
        <taxon>Solanales</taxon>
        <taxon>Solanaceae</taxon>
        <taxon>Solanoideae</taxon>
        <taxon>Hyoscyameae</taxon>
        <taxon>Anisodus</taxon>
    </lineage>
</organism>
<evidence type="ECO:0000256" key="11">
    <source>
        <dbReference type="ARBA" id="ARBA00023078"/>
    </source>
</evidence>
<dbReference type="PANTHER" id="PTHR48102:SF7">
    <property type="entry name" value="ATP-DEPENDENT CLP PROTEASE ATP-BINDING SUBUNIT CLPX-LIKE, MITOCHONDRIAL"/>
    <property type="match status" value="1"/>
</dbReference>
<keyword evidence="8" id="KW-0067">ATP-binding</keyword>
<dbReference type="SMART" id="SM00382">
    <property type="entry name" value="AAA"/>
    <property type="match status" value="1"/>
</dbReference>
<keyword evidence="14" id="KW-0602">Photosynthesis</keyword>
<dbReference type="Pfam" id="PF07724">
    <property type="entry name" value="AAA_2"/>
    <property type="match status" value="1"/>
</dbReference>
<keyword evidence="11" id="KW-0793">Thylakoid</keyword>
<gene>
    <name evidence="20" type="ORF">K7X08_004221</name>
</gene>
<dbReference type="GO" id="GO:0005759">
    <property type="term" value="C:mitochondrial matrix"/>
    <property type="evidence" value="ECO:0007669"/>
    <property type="project" value="TreeGrafter"/>
</dbReference>
<evidence type="ECO:0000256" key="3">
    <source>
        <dbReference type="ARBA" id="ARBA00022528"/>
    </source>
</evidence>
<keyword evidence="12" id="KW-0496">Mitochondrion</keyword>
<name>A0A9Q1MKA6_9SOLA</name>
<dbReference type="FunFam" id="1.10.8.60:FF:000002">
    <property type="entry name" value="ATP-dependent Clp protease ATP-binding subunit ClpX"/>
    <property type="match status" value="1"/>
</dbReference>
<dbReference type="SUPFAM" id="SSF103511">
    <property type="entry name" value="Chlorophyll a-b binding protein"/>
    <property type="match status" value="1"/>
</dbReference>
<comment type="function">
    <text evidence="15">ATP-dependent specificity component of the mitochondrial Clp protease. It directs the protease to specific substrates. Can perform chaperone functions in the absence of ClpP.</text>
</comment>
<evidence type="ECO:0000256" key="4">
    <source>
        <dbReference type="ARBA" id="ARBA00022640"/>
    </source>
</evidence>
<dbReference type="Gene3D" id="1.10.3460.10">
    <property type="entry name" value="Chlorophyll a/b binding protein domain"/>
    <property type="match status" value="1"/>
</dbReference>
<dbReference type="InterPro" id="IPR004487">
    <property type="entry name" value="Clp_protease_ATP-bd_su_ClpX"/>
</dbReference>
<evidence type="ECO:0000259" key="18">
    <source>
        <dbReference type="SMART" id="SM00382"/>
    </source>
</evidence>
<evidence type="ECO:0000256" key="2">
    <source>
        <dbReference type="ARBA" id="ARBA00004454"/>
    </source>
</evidence>
<dbReference type="GO" id="GO:0016887">
    <property type="term" value="F:ATP hydrolysis activity"/>
    <property type="evidence" value="ECO:0007669"/>
    <property type="project" value="InterPro"/>
</dbReference>
<evidence type="ECO:0000256" key="14">
    <source>
        <dbReference type="ARBA" id="ARBA00023276"/>
    </source>
</evidence>
<keyword evidence="14" id="KW-0604">Photosystem II</keyword>
<dbReference type="InterPro" id="IPR022796">
    <property type="entry name" value="Chloroa_b-bind"/>
</dbReference>
<evidence type="ECO:0000313" key="20">
    <source>
        <dbReference type="EMBL" id="KAJ8560163.1"/>
    </source>
</evidence>
<dbReference type="InterPro" id="IPR003593">
    <property type="entry name" value="AAA+_ATPase"/>
</dbReference>
<evidence type="ECO:0000256" key="7">
    <source>
        <dbReference type="ARBA" id="ARBA00022801"/>
    </source>
</evidence>
<comment type="similarity">
    <text evidence="16">Belongs to the ClpX chaperone family.</text>
</comment>
<dbReference type="FunFam" id="3.40.50.300:FF:000560">
    <property type="entry name" value="CLP protease regulatory subunit CLPX3 mitochondrial"/>
    <property type="match status" value="1"/>
</dbReference>
<dbReference type="NCBIfam" id="NF003745">
    <property type="entry name" value="PRK05342.1"/>
    <property type="match status" value="1"/>
</dbReference>
<dbReference type="GO" id="GO:0051082">
    <property type="term" value="F:unfolded protein binding"/>
    <property type="evidence" value="ECO:0007669"/>
    <property type="project" value="InterPro"/>
</dbReference>
<dbReference type="PANTHER" id="PTHR48102">
    <property type="entry name" value="ATP-DEPENDENT CLP PROTEASE ATP-BINDING SUBUNIT CLPX-LIKE, MITOCHONDRIAL-RELATED"/>
    <property type="match status" value="1"/>
</dbReference>
<evidence type="ECO:0000256" key="8">
    <source>
        <dbReference type="ARBA" id="ARBA00022840"/>
    </source>
</evidence>
<dbReference type="Pfam" id="PF00504">
    <property type="entry name" value="Chloroa_b-bind"/>
    <property type="match status" value="1"/>
</dbReference>
<dbReference type="Gene3D" id="3.40.50.300">
    <property type="entry name" value="P-loop containing nucleotide triphosphate hydrolases"/>
    <property type="match status" value="1"/>
</dbReference>
<feature type="region of interest" description="Disordered" evidence="17">
    <location>
        <begin position="173"/>
        <end position="279"/>
    </location>
</feature>
<keyword evidence="10" id="KW-1133">Transmembrane helix</keyword>
<evidence type="ECO:0000259" key="19">
    <source>
        <dbReference type="SMART" id="SM01086"/>
    </source>
</evidence>
<evidence type="ECO:0000256" key="1">
    <source>
        <dbReference type="ARBA" id="ARBA00004173"/>
    </source>
</evidence>
<evidence type="ECO:0000256" key="10">
    <source>
        <dbReference type="ARBA" id="ARBA00022989"/>
    </source>
</evidence>
<dbReference type="FunFam" id="1.10.3460.10:FF:000007">
    <property type="entry name" value="Chlorophyll a-b binding protein, chloroplastic"/>
    <property type="match status" value="1"/>
</dbReference>
<dbReference type="GO" id="GO:0140662">
    <property type="term" value="F:ATP-dependent protein folding chaperone"/>
    <property type="evidence" value="ECO:0007669"/>
    <property type="project" value="InterPro"/>
</dbReference>
<keyword evidence="9" id="KW-0809">Transit peptide</keyword>
<dbReference type="OrthoDB" id="1721884at2759"/>
<feature type="compositionally biased region" description="Gly residues" evidence="17">
    <location>
        <begin position="253"/>
        <end position="267"/>
    </location>
</feature>
<keyword evidence="5" id="KW-0812">Transmembrane</keyword>
<reference evidence="21" key="1">
    <citation type="journal article" date="2023" name="Proc. Natl. Acad. Sci. U.S.A.">
        <title>Genomic and structural basis for evolution of tropane alkaloid biosynthesis.</title>
        <authorList>
            <person name="Wanga Y.-J."/>
            <person name="Taina T."/>
            <person name="Yua J.-Y."/>
            <person name="Lia J."/>
            <person name="Xua B."/>
            <person name="Chenc J."/>
            <person name="D'Auriad J.C."/>
            <person name="Huanga J.-P."/>
            <person name="Huanga S.-X."/>
        </authorList>
    </citation>
    <scope>NUCLEOTIDE SEQUENCE [LARGE SCALE GENOMIC DNA]</scope>
    <source>
        <strain evidence="21">cv. KIB-2019</strain>
    </source>
</reference>
<feature type="compositionally biased region" description="Low complexity" evidence="17">
    <location>
        <begin position="173"/>
        <end position="184"/>
    </location>
</feature>
<dbReference type="GO" id="GO:0051603">
    <property type="term" value="P:proteolysis involved in protein catabolic process"/>
    <property type="evidence" value="ECO:0007669"/>
    <property type="project" value="TreeGrafter"/>
</dbReference>
<dbReference type="Gene3D" id="1.10.8.60">
    <property type="match status" value="1"/>
</dbReference>
<dbReference type="InterPro" id="IPR027417">
    <property type="entry name" value="P-loop_NTPase"/>
</dbReference>
<sequence length="1060" mass="115608">MSGIWRWRNVKFTPVRRRRTIATGITRITSIYSEQQDQQQQQHRNFVNWLHVGSHVKRRESLIGVQERYKWDRGGGSSDEYRTSPRRIRAEAYCPRCSKHMDLLFSNRHNQLIPPSNDDDKNSTNSNTDSGSGPGQGPYQAVNLCPNCKTAYYFRPYKMAPLQGSFFEIGRVKSNSNGNGNGKRVNNEDDNGKRQRPSFWESLKSYGGEPPENWPPPPPPTGLPPGNGLAVHTPPGPPFAPGLNLIRAAGTEGKNGGGADEGNGEKSGWGESNLGKNLPTPKEICKGLDKFVIGQERAKKVLSVGVYNHYKRIYHASLQKGSGAESRKDDSEENVELEKSNVLLMGPTGSGKTLLAKILARFVNVPFVIADATTLTQAGYVGEDVESILYKLLTVAEFNVQAAQQGMIYIDEVDKITKKAESLNISRDVSGEGVQQALLKMLEGTIVNVPEKGARKHPRGENIQIDTKDILFICGGAFIDLEKTISERRQDSSIGFGAPVRANMRTGGITNATITSSLLESAESSDFISYGLIPEFIGRFPILVSLSALTEDQLVQVLTEPKNALCKQYKKLFSMNNTKLHFTEGALRLIAKKAMVKNTGARGLRALLESILTDAMYEIPDVKAGDDRVDAIVVDEESVGAVNARGCGGKVLRGDGALQRYLAEAHLENDGAAETELQEGESEVSSRAISMVTLSKSRPGVLRCMPCQHYHLPRQKLLPIKTLHEIAHSSSLKSNSRPTFVTSTATRTSFKLVFPLQIPSSIHTSHHPQPQSPAASLLAMAAATSLYVSELLGSRVKFSGVARPAAPSPSSPSTFKTVALFQKKAPKKVAAASPINDELAKWYGPDRRIFLPEGLLDKSEIPEYLNGEVPGDYGYDPFGLSKKPENFAKYQAYELIHARWAMLGAAGFIIPEAFNKFGANCGPEAVWFKTGALLLDGNTLNYFGKNIPINLILAVVAEVVLVGGAEYYRIINGLDLEDKLHPGGPFDPLGLAKDPDQAAILKVKEIKNGRLAMFSMLGFFIQAYVTGQGPVENLAAHLSDPFGNNLLTVIGGAAERAPTL</sequence>
<protein>
    <recommendedName>
        <fullName evidence="22">Chlorophyll a-b binding protein, chloroplastic</fullName>
    </recommendedName>
</protein>
<evidence type="ECO:0000256" key="12">
    <source>
        <dbReference type="ARBA" id="ARBA00023128"/>
    </source>
</evidence>
<dbReference type="Pfam" id="PF10431">
    <property type="entry name" value="ClpB_D2-small"/>
    <property type="match status" value="1"/>
</dbReference>
<evidence type="ECO:0008006" key="22">
    <source>
        <dbReference type="Google" id="ProtNLM"/>
    </source>
</evidence>
<evidence type="ECO:0000313" key="21">
    <source>
        <dbReference type="Proteomes" id="UP001152561"/>
    </source>
</evidence>
<feature type="compositionally biased region" description="Pro residues" evidence="17">
    <location>
        <begin position="212"/>
        <end position="223"/>
    </location>
</feature>
<feature type="domain" description="Clp ATPase C-terminal" evidence="19">
    <location>
        <begin position="549"/>
        <end position="640"/>
    </location>
</feature>
<keyword evidence="13" id="KW-0472">Membrane</keyword>
<keyword evidence="3" id="KW-0150">Chloroplast</keyword>
<accession>A0A9Q1MKA6</accession>
<evidence type="ECO:0000256" key="6">
    <source>
        <dbReference type="ARBA" id="ARBA00022741"/>
    </source>
</evidence>
<comment type="subcellular location">
    <subcellularLocation>
        <location evidence="1">Mitochondrion</location>
    </subcellularLocation>
    <subcellularLocation>
        <location evidence="2">Plastid</location>
        <location evidence="2">Chloroplast thylakoid membrane</location>
        <topology evidence="2">Multi-pass membrane protein</topology>
    </subcellularLocation>
</comment>
<keyword evidence="4" id="KW-0934">Plastid</keyword>
<proteinExistence type="inferred from homology"/>
<dbReference type="EMBL" id="JAJAGQ010000006">
    <property type="protein sequence ID" value="KAJ8560163.1"/>
    <property type="molecule type" value="Genomic_DNA"/>
</dbReference>
<dbReference type="Proteomes" id="UP001152561">
    <property type="component" value="Unassembled WGS sequence"/>
</dbReference>
<keyword evidence="21" id="KW-1185">Reference proteome</keyword>
<evidence type="ECO:0000256" key="5">
    <source>
        <dbReference type="ARBA" id="ARBA00022692"/>
    </source>
</evidence>
<dbReference type="InterPro" id="IPR050052">
    <property type="entry name" value="ATP-dep_Clp_protease_ClpX"/>
</dbReference>
<dbReference type="SUPFAM" id="SSF52540">
    <property type="entry name" value="P-loop containing nucleoside triphosphate hydrolases"/>
    <property type="match status" value="1"/>
</dbReference>